<keyword evidence="2" id="KW-1133">Transmembrane helix</keyword>
<evidence type="ECO:0000256" key="1">
    <source>
        <dbReference type="PROSITE-ProRule" id="PRU00023"/>
    </source>
</evidence>
<keyword evidence="1" id="KW-0040">ANK repeat</keyword>
<dbReference type="Proteomes" id="UP000237347">
    <property type="component" value="Unassembled WGS sequence"/>
</dbReference>
<sequence>MSAFSIMGERIVKLKEVAQQGNICAFYGLIQEDIKLLEDIDELPFVDTPLHVAAFAGGPQHIQFAMEMMRLKPSFARKPDLNGYSPIHLALQGGHTQMVCRLLQVDGDLVRVKGKEGRTPLHDVAAAVATEQQLDLLFKFLSDCPNSIEDVTIQNQTALHIALENNNLGAFKLLVGWLRENKSENAILNWQDENGNTILHVAAVRHLLAWGGTSFKVNEKNLKGKTALDILQGQPQEVDNSEMRDILDCAGALTASSLLTVTPPHAHYLSQPVPGVATPETVVKEPLSDEKRNALLVVAALLITVTYQAILSPPGGLWQDNDLSKPNTTSAALGPPSPAGGLFNVSNSNITAPHRAGSTIAGTESSFPFGLFLTFNSIIFLSAIAATFFLVTPVGLGGAILAGVSLSLYYCYFNSLIVITHAPDWTVNFVLLLPLIVIAALIFALKGIGYLRNLRRN</sequence>
<dbReference type="InterPro" id="IPR002110">
    <property type="entry name" value="Ankyrin_rpt"/>
</dbReference>
<dbReference type="Gene3D" id="1.25.40.20">
    <property type="entry name" value="Ankyrin repeat-containing domain"/>
    <property type="match status" value="1"/>
</dbReference>
<dbReference type="Pfam" id="PF12796">
    <property type="entry name" value="Ank_2"/>
    <property type="match status" value="1"/>
</dbReference>
<dbReference type="InterPro" id="IPR036770">
    <property type="entry name" value="Ankyrin_rpt-contain_sf"/>
</dbReference>
<proteinExistence type="predicted"/>
<feature type="transmembrane region" description="Helical" evidence="2">
    <location>
        <begin position="369"/>
        <end position="391"/>
    </location>
</feature>
<reference evidence="4 5" key="1">
    <citation type="journal article" date="2018" name="Sci. Data">
        <title>The draft genome sequence of cork oak.</title>
        <authorList>
            <person name="Ramos A.M."/>
            <person name="Usie A."/>
            <person name="Barbosa P."/>
            <person name="Barros P.M."/>
            <person name="Capote T."/>
            <person name="Chaves I."/>
            <person name="Simoes F."/>
            <person name="Abreu I."/>
            <person name="Carrasquinho I."/>
            <person name="Faro C."/>
            <person name="Guimaraes J.B."/>
            <person name="Mendonca D."/>
            <person name="Nobrega F."/>
            <person name="Rodrigues L."/>
            <person name="Saibo N.J.M."/>
            <person name="Varela M.C."/>
            <person name="Egas C."/>
            <person name="Matos J."/>
            <person name="Miguel C.M."/>
            <person name="Oliveira M.M."/>
            <person name="Ricardo C.P."/>
            <person name="Goncalves S."/>
        </authorList>
    </citation>
    <scope>NUCLEOTIDE SEQUENCE [LARGE SCALE GENOMIC DNA]</scope>
    <source>
        <strain evidence="5">cv. HL8</strain>
    </source>
</reference>
<dbReference type="PROSITE" id="PS50297">
    <property type="entry name" value="ANK_REP_REGION"/>
    <property type="match status" value="1"/>
</dbReference>
<feature type="transmembrane region" description="Helical" evidence="2">
    <location>
        <begin position="425"/>
        <end position="445"/>
    </location>
</feature>
<dbReference type="Pfam" id="PF00023">
    <property type="entry name" value="Ank"/>
    <property type="match status" value="1"/>
</dbReference>
<keyword evidence="2" id="KW-0472">Membrane</keyword>
<dbReference type="SUPFAM" id="SSF48403">
    <property type="entry name" value="Ankyrin repeat"/>
    <property type="match status" value="1"/>
</dbReference>
<gene>
    <name evidence="4" type="primary">BAD1_23</name>
    <name evidence="4" type="ORF">CFP56_034962</name>
</gene>
<evidence type="ECO:0000313" key="4">
    <source>
        <dbReference type="EMBL" id="KAK7823973.1"/>
    </source>
</evidence>
<evidence type="ECO:0000313" key="5">
    <source>
        <dbReference type="Proteomes" id="UP000237347"/>
    </source>
</evidence>
<dbReference type="AlphaFoldDB" id="A0AAW0JBF0"/>
<feature type="repeat" description="ANK" evidence="1">
    <location>
        <begin position="82"/>
        <end position="109"/>
    </location>
</feature>
<dbReference type="PANTHER" id="PTHR24128:SF24">
    <property type="entry name" value="ANKYRIN REPEAT PROTEIN"/>
    <property type="match status" value="1"/>
</dbReference>
<dbReference type="Pfam" id="PF13962">
    <property type="entry name" value="PGG"/>
    <property type="match status" value="1"/>
</dbReference>
<feature type="transmembrane region" description="Helical" evidence="2">
    <location>
        <begin position="294"/>
        <end position="311"/>
    </location>
</feature>
<accession>A0AAW0JBF0</accession>
<evidence type="ECO:0000259" key="3">
    <source>
        <dbReference type="Pfam" id="PF13962"/>
    </source>
</evidence>
<dbReference type="EMBL" id="PKMF04000617">
    <property type="protein sequence ID" value="KAK7823973.1"/>
    <property type="molecule type" value="Genomic_DNA"/>
</dbReference>
<dbReference type="PROSITE" id="PS50088">
    <property type="entry name" value="ANK_REPEAT"/>
    <property type="match status" value="1"/>
</dbReference>
<dbReference type="InterPro" id="IPR026961">
    <property type="entry name" value="PGG_dom"/>
</dbReference>
<name>A0AAW0JBF0_QUESU</name>
<feature type="transmembrane region" description="Helical" evidence="2">
    <location>
        <begin position="398"/>
        <end position="419"/>
    </location>
</feature>
<protein>
    <submittedName>
        <fullName evidence="4">Ankyrin repeat-containing protein bda1</fullName>
    </submittedName>
</protein>
<keyword evidence="2" id="KW-0812">Transmembrane</keyword>
<dbReference type="SMART" id="SM00248">
    <property type="entry name" value="ANK"/>
    <property type="match status" value="4"/>
</dbReference>
<keyword evidence="5" id="KW-1185">Reference proteome</keyword>
<feature type="domain" description="PGG" evidence="3">
    <location>
        <begin position="289"/>
        <end position="334"/>
    </location>
</feature>
<comment type="caution">
    <text evidence="4">The sequence shown here is derived from an EMBL/GenBank/DDBJ whole genome shotgun (WGS) entry which is preliminary data.</text>
</comment>
<organism evidence="4 5">
    <name type="scientific">Quercus suber</name>
    <name type="common">Cork oak</name>
    <dbReference type="NCBI Taxonomy" id="58331"/>
    <lineage>
        <taxon>Eukaryota</taxon>
        <taxon>Viridiplantae</taxon>
        <taxon>Streptophyta</taxon>
        <taxon>Embryophyta</taxon>
        <taxon>Tracheophyta</taxon>
        <taxon>Spermatophyta</taxon>
        <taxon>Magnoliopsida</taxon>
        <taxon>eudicotyledons</taxon>
        <taxon>Gunneridae</taxon>
        <taxon>Pentapetalae</taxon>
        <taxon>rosids</taxon>
        <taxon>fabids</taxon>
        <taxon>Fagales</taxon>
        <taxon>Fagaceae</taxon>
        <taxon>Quercus</taxon>
    </lineage>
</organism>
<evidence type="ECO:0000256" key="2">
    <source>
        <dbReference type="SAM" id="Phobius"/>
    </source>
</evidence>
<dbReference type="PANTHER" id="PTHR24128">
    <property type="entry name" value="HOMEOBOX PROTEIN WARIAI"/>
    <property type="match status" value="1"/>
</dbReference>